<dbReference type="Proteomes" id="UP000267368">
    <property type="component" value="Unassembled WGS sequence"/>
</dbReference>
<dbReference type="SUPFAM" id="SSF56784">
    <property type="entry name" value="HAD-like"/>
    <property type="match status" value="1"/>
</dbReference>
<dbReference type="AlphaFoldDB" id="A0A3N0AF17"/>
<dbReference type="SFLD" id="SFLDG01129">
    <property type="entry name" value="C1.5:_HAD__Beta-PGM__Phosphata"/>
    <property type="match status" value="1"/>
</dbReference>
<comment type="caution">
    <text evidence="1">The sequence shown here is derived from an EMBL/GenBank/DDBJ whole genome shotgun (WGS) entry which is preliminary data.</text>
</comment>
<dbReference type="SFLD" id="SFLDS00003">
    <property type="entry name" value="Haloacid_Dehalogenase"/>
    <property type="match status" value="1"/>
</dbReference>
<gene>
    <name evidence="1" type="ORF">DMP07_07555</name>
</gene>
<dbReference type="NCBIfam" id="TIGR01509">
    <property type="entry name" value="HAD-SF-IA-v3"/>
    <property type="match status" value="1"/>
</dbReference>
<dbReference type="GO" id="GO:0016791">
    <property type="term" value="F:phosphatase activity"/>
    <property type="evidence" value="ECO:0007669"/>
    <property type="project" value="TreeGrafter"/>
</dbReference>
<name>A0A3N0AF17_9ACTN</name>
<proteinExistence type="predicted"/>
<protein>
    <submittedName>
        <fullName evidence="1">HAD family phosphatase</fullName>
    </submittedName>
</protein>
<dbReference type="EMBL" id="QICB01000006">
    <property type="protein sequence ID" value="RNL19190.1"/>
    <property type="molecule type" value="Genomic_DNA"/>
</dbReference>
<organism evidence="1 2">
    <name type="scientific">Slackia faecicanis</name>
    <dbReference type="NCBI Taxonomy" id="255723"/>
    <lineage>
        <taxon>Bacteria</taxon>
        <taxon>Bacillati</taxon>
        <taxon>Actinomycetota</taxon>
        <taxon>Coriobacteriia</taxon>
        <taxon>Eggerthellales</taxon>
        <taxon>Eggerthellaceae</taxon>
        <taxon>Slackia</taxon>
    </lineage>
</organism>
<sequence length="239" mass="25802">MNDIAAPEAAGFPLARFADAALKPSAPERIVGAIFDLDGTLLDSMPWWENLGENYLIARGKTPAPDIKRHFKRMTLEQSAVFLREEYGLEESVEEICRGILDGIEHAYRDTIALKPGAETMLDAFAACGVRMCVATATERHCAEAALARLGVLDRFSAVFTCSEAGASKTEPAVFETSLAHLGTPREATLVVEDSLHAIETAHAAGFPVAAVYEPSAAFEADAVQALADIYLRSFELEK</sequence>
<dbReference type="InterPro" id="IPR023214">
    <property type="entry name" value="HAD_sf"/>
</dbReference>
<keyword evidence="2" id="KW-1185">Reference proteome</keyword>
<dbReference type="InterPro" id="IPR023198">
    <property type="entry name" value="PGP-like_dom2"/>
</dbReference>
<dbReference type="InterPro" id="IPR041492">
    <property type="entry name" value="HAD_2"/>
</dbReference>
<dbReference type="CDD" id="cd07505">
    <property type="entry name" value="HAD_BPGM-like"/>
    <property type="match status" value="1"/>
</dbReference>
<reference evidence="2" key="1">
    <citation type="submission" date="2018-05" db="EMBL/GenBank/DDBJ databases">
        <title>Genome Sequencing of selected type strains of the family Eggerthellaceae.</title>
        <authorList>
            <person name="Danylec N."/>
            <person name="Stoll D.A."/>
            <person name="Doetsch A."/>
            <person name="Huch M."/>
        </authorList>
    </citation>
    <scope>NUCLEOTIDE SEQUENCE [LARGE SCALE GENOMIC DNA]</scope>
    <source>
        <strain evidence="2">DSM 17537</strain>
    </source>
</reference>
<dbReference type="Gene3D" id="1.10.150.240">
    <property type="entry name" value="Putative phosphatase, domain 2"/>
    <property type="match status" value="1"/>
</dbReference>
<evidence type="ECO:0000313" key="1">
    <source>
        <dbReference type="EMBL" id="RNL19190.1"/>
    </source>
</evidence>
<dbReference type="Pfam" id="PF13419">
    <property type="entry name" value="HAD_2"/>
    <property type="match status" value="1"/>
</dbReference>
<dbReference type="InterPro" id="IPR036412">
    <property type="entry name" value="HAD-like_sf"/>
</dbReference>
<evidence type="ECO:0000313" key="2">
    <source>
        <dbReference type="Proteomes" id="UP000267368"/>
    </source>
</evidence>
<dbReference type="PANTHER" id="PTHR18901:SF38">
    <property type="entry name" value="PSEUDOURIDINE-5'-PHOSPHATASE"/>
    <property type="match status" value="1"/>
</dbReference>
<dbReference type="OrthoDB" id="9797743at2"/>
<dbReference type="Gene3D" id="3.40.50.1000">
    <property type="entry name" value="HAD superfamily/HAD-like"/>
    <property type="match status" value="1"/>
</dbReference>
<dbReference type="InterPro" id="IPR006439">
    <property type="entry name" value="HAD-SF_hydro_IA"/>
</dbReference>
<dbReference type="RefSeq" id="WP_123198542.1">
    <property type="nucleotide sequence ID" value="NZ_QICB01000006.1"/>
</dbReference>
<accession>A0A3N0AF17</accession>
<dbReference type="PRINTS" id="PR00413">
    <property type="entry name" value="HADHALOGNASE"/>
</dbReference>
<dbReference type="PANTHER" id="PTHR18901">
    <property type="entry name" value="2-DEOXYGLUCOSE-6-PHOSPHATE PHOSPHATASE 2"/>
    <property type="match status" value="1"/>
</dbReference>